<evidence type="ECO:0000256" key="1">
    <source>
        <dbReference type="SAM" id="MobiDB-lite"/>
    </source>
</evidence>
<proteinExistence type="predicted"/>
<evidence type="ECO:0008006" key="4">
    <source>
        <dbReference type="Google" id="ProtNLM"/>
    </source>
</evidence>
<dbReference type="Gene3D" id="1.10.510.10">
    <property type="entry name" value="Transferase(Phosphotransferase) domain 1"/>
    <property type="match status" value="1"/>
</dbReference>
<sequence>MTDWTGPDEPLDRRHLPPPGPQVGSPGGKGTVRVVDGSTYYKEYLEPIDDSSNLDELIAWRRALPDDARDWLDARCAWPLRRVHTFRRTTGFLMSPAPDEFWADMLGKRHTVELQHLVHATAAERLGLTLPNRPRRLRLVRDLAALLAFLDDHDMVYGDISEKNVLWTVWGPPRIYLIDCDNARPAGRPNPHAVTARNDNWRDPLLAPGDLPDVDSDRYALAVFYYRVFYGATVSVDQARGKVLLPDDAPRLPQLERLLAAGVGPRRPRPTADQWYEAIRNARRAAPAPVVRDPAAPISARRATGMLLALVALGIAMAVPLIVRGSRDSQATQAPPTSRPPATHSREQSLRAWAAGPVTVKVEHYYSSVNVDADNPWVRIYLRPSLTNRTGARLDVRNAYDNVVLVLDKEPEPQSKLAAVYRIPEAAGEKSLYSLGSSDCCNLGDTAVAWNGTFVEPGGTFSSSRPDENGLAFELPMVETAMKAQFSVAPGKLHVIGVGWLDVNGRMLGFAPVSDWNTPNSAEAFAEP</sequence>
<dbReference type="SUPFAM" id="SSF56112">
    <property type="entry name" value="Protein kinase-like (PK-like)"/>
    <property type="match status" value="1"/>
</dbReference>
<dbReference type="Proteomes" id="UP000632138">
    <property type="component" value="Unassembled WGS sequence"/>
</dbReference>
<evidence type="ECO:0000313" key="3">
    <source>
        <dbReference type="Proteomes" id="UP000632138"/>
    </source>
</evidence>
<dbReference type="InterPro" id="IPR011009">
    <property type="entry name" value="Kinase-like_dom_sf"/>
</dbReference>
<name>A0ABS2AVJ3_9ACTN</name>
<organism evidence="2 3">
    <name type="scientific">Paractinoplanes ovalisporus</name>
    <dbReference type="NCBI Taxonomy" id="2810368"/>
    <lineage>
        <taxon>Bacteria</taxon>
        <taxon>Bacillati</taxon>
        <taxon>Actinomycetota</taxon>
        <taxon>Actinomycetes</taxon>
        <taxon>Micromonosporales</taxon>
        <taxon>Micromonosporaceae</taxon>
        <taxon>Paractinoplanes</taxon>
    </lineage>
</organism>
<evidence type="ECO:0000313" key="2">
    <source>
        <dbReference type="EMBL" id="MBM2623211.1"/>
    </source>
</evidence>
<keyword evidence="3" id="KW-1185">Reference proteome</keyword>
<reference evidence="2 3" key="1">
    <citation type="submission" date="2021-01" db="EMBL/GenBank/DDBJ databases">
        <title>Actinoplanes sp. nov. LDG1-06 isolated from lichen.</title>
        <authorList>
            <person name="Saeng-In P."/>
            <person name="Phongsopitanun W."/>
            <person name="Kanchanasin P."/>
            <person name="Yuki M."/>
            <person name="Kudo T."/>
            <person name="Ohkuma M."/>
            <person name="Tanasupawat S."/>
        </authorList>
    </citation>
    <scope>NUCLEOTIDE SEQUENCE [LARGE SCALE GENOMIC DNA]</scope>
    <source>
        <strain evidence="2 3">LDG1-06</strain>
    </source>
</reference>
<feature type="region of interest" description="Disordered" evidence="1">
    <location>
        <begin position="328"/>
        <end position="348"/>
    </location>
</feature>
<feature type="region of interest" description="Disordered" evidence="1">
    <location>
        <begin position="1"/>
        <end position="31"/>
    </location>
</feature>
<dbReference type="EMBL" id="JAENHP010000033">
    <property type="protein sequence ID" value="MBM2623211.1"/>
    <property type="molecule type" value="Genomic_DNA"/>
</dbReference>
<dbReference type="RefSeq" id="WP_203383566.1">
    <property type="nucleotide sequence ID" value="NZ_JAENHP010000033.1"/>
</dbReference>
<comment type="caution">
    <text evidence="2">The sequence shown here is derived from an EMBL/GenBank/DDBJ whole genome shotgun (WGS) entry which is preliminary data.</text>
</comment>
<protein>
    <recommendedName>
        <fullName evidence="4">Protein kinase domain-containing protein</fullName>
    </recommendedName>
</protein>
<accession>A0ABS2AVJ3</accession>
<gene>
    <name evidence="2" type="ORF">JIG36_47720</name>
</gene>